<proteinExistence type="predicted"/>
<protein>
    <recommendedName>
        <fullName evidence="4">Helix-turn-helix domain-containing protein</fullName>
    </recommendedName>
</protein>
<evidence type="ECO:0008006" key="4">
    <source>
        <dbReference type="Google" id="ProtNLM"/>
    </source>
</evidence>
<reference evidence="2" key="1">
    <citation type="submission" date="2020-11" db="EMBL/GenBank/DDBJ databases">
        <title>Isolation and identification of active actinomycetes.</title>
        <authorList>
            <person name="Yu B."/>
        </authorList>
    </citation>
    <scope>NUCLEOTIDE SEQUENCE</scope>
    <source>
        <strain evidence="2">NEAU-YB345</strain>
    </source>
</reference>
<name>A0A931B2R9_9ACTN</name>
<comment type="caution">
    <text evidence="2">The sequence shown here is derived from an EMBL/GenBank/DDBJ whole genome shotgun (WGS) entry which is preliminary data.</text>
</comment>
<evidence type="ECO:0000313" key="2">
    <source>
        <dbReference type="EMBL" id="MBF9069191.1"/>
    </source>
</evidence>
<dbReference type="Proteomes" id="UP000657385">
    <property type="component" value="Unassembled WGS sequence"/>
</dbReference>
<dbReference type="RefSeq" id="WP_196194352.1">
    <property type="nucleotide sequence ID" value="NZ_JADPRT010000005.1"/>
</dbReference>
<dbReference type="EMBL" id="JADPRT010000005">
    <property type="protein sequence ID" value="MBF9069191.1"/>
    <property type="molecule type" value="Genomic_DNA"/>
</dbReference>
<keyword evidence="3" id="KW-1185">Reference proteome</keyword>
<accession>A0A931B2R9</accession>
<sequence>MHIHRSRHMRGFTTLPNYLLQDRRLSFNAKGVLVDLLSRPDGWREDGRQIADSSPQGRGSVSKALRELARFGYYRVEKLRRPDGTMISVAHVYDSPQLSVVPAAGKAGLGGAKRGASDGLSKNQGKNPSLPADPADDVADVVGGDSAVAEPAAAPATAAAAAAAREVPPEVREAAALLYRVLRPEPRLRLGAGEALTLAPLVAGWLELGASEGDLATALLPGLPQRIHAPAALLRDRLTRKRPAVLLAERADRPTVPARGGHECAQCAVPIPQRGICRSCAGLVAPPPAVSPGASVAARGAALARAALRRSTPVAVSIR</sequence>
<feature type="region of interest" description="Disordered" evidence="1">
    <location>
        <begin position="111"/>
        <end position="137"/>
    </location>
</feature>
<gene>
    <name evidence="2" type="ORF">I2501_14290</name>
</gene>
<evidence type="ECO:0000313" key="3">
    <source>
        <dbReference type="Proteomes" id="UP000657385"/>
    </source>
</evidence>
<dbReference type="AlphaFoldDB" id="A0A931B2R9"/>
<organism evidence="2 3">
    <name type="scientific">Streptacidiphilus fuscans</name>
    <dbReference type="NCBI Taxonomy" id="2789292"/>
    <lineage>
        <taxon>Bacteria</taxon>
        <taxon>Bacillati</taxon>
        <taxon>Actinomycetota</taxon>
        <taxon>Actinomycetes</taxon>
        <taxon>Kitasatosporales</taxon>
        <taxon>Streptomycetaceae</taxon>
        <taxon>Streptacidiphilus</taxon>
    </lineage>
</organism>
<evidence type="ECO:0000256" key="1">
    <source>
        <dbReference type="SAM" id="MobiDB-lite"/>
    </source>
</evidence>